<comment type="caution">
    <text evidence="2">The sequence shown here is derived from an EMBL/GenBank/DDBJ whole genome shotgun (WGS) entry which is preliminary data.</text>
</comment>
<dbReference type="PANTHER" id="PTHR34448">
    <property type="entry name" value="AMINOPEPTIDASE"/>
    <property type="match status" value="1"/>
</dbReference>
<keyword evidence="2" id="KW-0645">Protease</keyword>
<dbReference type="GO" id="GO:0004177">
    <property type="term" value="F:aminopeptidase activity"/>
    <property type="evidence" value="ECO:0007669"/>
    <property type="project" value="UniProtKB-KW"/>
</dbReference>
<dbReference type="SUPFAM" id="SSF144052">
    <property type="entry name" value="Thermophilic metalloprotease-like"/>
    <property type="match status" value="1"/>
</dbReference>
<gene>
    <name evidence="2" type="ORF">OCV61_06185</name>
</gene>
<protein>
    <submittedName>
        <fullName evidence="2">Aminopeptidase</fullName>
        <ecNumber evidence="2">3.4.11.-</ecNumber>
    </submittedName>
</protein>
<organism evidence="2 3">
    <name type="scientific">Blautia ammoniilytica</name>
    <dbReference type="NCBI Taxonomy" id="2981782"/>
    <lineage>
        <taxon>Bacteria</taxon>
        <taxon>Bacillati</taxon>
        <taxon>Bacillota</taxon>
        <taxon>Clostridia</taxon>
        <taxon>Lachnospirales</taxon>
        <taxon>Lachnospiraceae</taxon>
        <taxon>Blautia</taxon>
    </lineage>
</organism>
<reference evidence="2 3" key="1">
    <citation type="journal article" date="2021" name="ISME Commun">
        <title>Automated analysis of genomic sequences facilitates high-throughput and comprehensive description of bacteria.</title>
        <authorList>
            <person name="Hitch T.C.A."/>
        </authorList>
    </citation>
    <scope>NUCLEOTIDE SEQUENCE [LARGE SCALE GENOMIC DNA]</scope>
    <source>
        <strain evidence="2 3">Sanger_23</strain>
    </source>
</reference>
<keyword evidence="2" id="KW-0031">Aminopeptidase</keyword>
<dbReference type="PANTHER" id="PTHR34448:SF3">
    <property type="entry name" value="AMINOPEPTIDASE AMPS"/>
    <property type="match status" value="1"/>
</dbReference>
<dbReference type="EMBL" id="JAOQJL010000009">
    <property type="protein sequence ID" value="MCU6765002.1"/>
    <property type="molecule type" value="Genomic_DNA"/>
</dbReference>
<dbReference type="RefSeq" id="WP_158421069.1">
    <property type="nucleotide sequence ID" value="NZ_JAOQJL010000009.1"/>
</dbReference>
<keyword evidence="2" id="KW-0378">Hydrolase</keyword>
<dbReference type="EC" id="3.4.11.-" evidence="2"/>
<keyword evidence="1" id="KW-0479">Metal-binding</keyword>
<evidence type="ECO:0000313" key="2">
    <source>
        <dbReference type="EMBL" id="MCU6765002.1"/>
    </source>
</evidence>
<name>A0ABT2TTV3_9FIRM</name>
<dbReference type="Proteomes" id="UP001652409">
    <property type="component" value="Unassembled WGS sequence"/>
</dbReference>
<dbReference type="Pfam" id="PF02073">
    <property type="entry name" value="Peptidase_M29"/>
    <property type="match status" value="1"/>
</dbReference>
<keyword evidence="3" id="KW-1185">Reference proteome</keyword>
<accession>A0ABT2TTV3</accession>
<evidence type="ECO:0000256" key="1">
    <source>
        <dbReference type="ARBA" id="ARBA00022723"/>
    </source>
</evidence>
<dbReference type="InterPro" id="IPR000787">
    <property type="entry name" value="Peptidase_M29"/>
</dbReference>
<dbReference type="InterPro" id="IPR052170">
    <property type="entry name" value="M29_Exopeptidase"/>
</dbReference>
<proteinExistence type="predicted"/>
<sequence>MMKEQGKAQVAEKEQWKRKLLETAVSRAQDFVKSLIRIGEENPYEMILEKATPESTDWMEEYGLPVTDTDRQMMKFWFGLEKEKLQAMGNTVANAFLHGFISQSRDRKDRKRVRFFYQIGQEALAKEVVKALKEKGLTPVITEPHILYASQGQKDLLLEHGDVMDEELFHAEWEAYKAAMYLYEKELKDTCGMIGIDQFGMEPVVDTGNENAFLSEENKEWLTKLSQKKRDFEAQWIRPSEISFCKVAFPNMLVGERFEQIFDDFFQMNAEVSEPFELLQQVLIDGLDTCETMEIKGCNGNETDIKISLWPVKDPEKETKFLNCGGDLNIPYGEVFTTPRLTGTTGLYHVEEICLKGIFYHDLRLTFKDGWVVDATCKEGKEYVMNRLLYPYQQVTMGEFAIGSNTKAYSIAHRYQLGGRMPILIYEKMGPHIAIGDPCFARSEDAPIYNMYDHKEMVCRENEVTKDREKKEDVYFENHVDITLPYHQVEYLRGIKKDGSKVAFIEKGRFVLPGTDGLNTGFGGGEK</sequence>
<evidence type="ECO:0000313" key="3">
    <source>
        <dbReference type="Proteomes" id="UP001652409"/>
    </source>
</evidence>